<dbReference type="EMBL" id="CADCXU010027057">
    <property type="protein sequence ID" value="CAB0013972.1"/>
    <property type="molecule type" value="Genomic_DNA"/>
</dbReference>
<evidence type="ECO:0000313" key="3">
    <source>
        <dbReference type="Proteomes" id="UP000479000"/>
    </source>
</evidence>
<reference evidence="2 3" key="1">
    <citation type="submission" date="2020-02" db="EMBL/GenBank/DDBJ databases">
        <authorList>
            <person name="Ferguson B K."/>
        </authorList>
    </citation>
    <scope>NUCLEOTIDE SEQUENCE [LARGE SCALE GENOMIC DNA]</scope>
</reference>
<feature type="region of interest" description="Disordered" evidence="1">
    <location>
        <begin position="154"/>
        <end position="203"/>
    </location>
</feature>
<name>A0A6H5H840_9HEMI</name>
<feature type="compositionally biased region" description="Basic and acidic residues" evidence="1">
    <location>
        <begin position="182"/>
        <end position="196"/>
    </location>
</feature>
<dbReference type="Proteomes" id="UP000479000">
    <property type="component" value="Unassembled WGS sequence"/>
</dbReference>
<dbReference type="AlphaFoldDB" id="A0A6H5H840"/>
<feature type="compositionally biased region" description="Acidic residues" evidence="1">
    <location>
        <begin position="158"/>
        <end position="176"/>
    </location>
</feature>
<sequence>MEKLEEKTGEKADFQQMGKSSVTCAQVAVCTAGRRSAPPVSTFGTKSDSGGRVTSPPRVAIYSVRHLEICQESHLGQGRDRRGGREGPGAAVALSVKEEAASSPLALVVVPCVPTSRKYEELHHTCAHYFHPITRDSLPSLILMMTLILHTNFTDTDPNGDPDLGDDPDPNPDYDTDPCPYPDHDAIQNPGPERDPYPPLVWTPETDRRRLLHCRRRRQKKKKKKKLLLQLHIFAKSLE</sequence>
<organism evidence="2 3">
    <name type="scientific">Nesidiocoris tenuis</name>
    <dbReference type="NCBI Taxonomy" id="355587"/>
    <lineage>
        <taxon>Eukaryota</taxon>
        <taxon>Metazoa</taxon>
        <taxon>Ecdysozoa</taxon>
        <taxon>Arthropoda</taxon>
        <taxon>Hexapoda</taxon>
        <taxon>Insecta</taxon>
        <taxon>Pterygota</taxon>
        <taxon>Neoptera</taxon>
        <taxon>Paraneoptera</taxon>
        <taxon>Hemiptera</taxon>
        <taxon>Heteroptera</taxon>
        <taxon>Panheteroptera</taxon>
        <taxon>Cimicomorpha</taxon>
        <taxon>Miridae</taxon>
        <taxon>Dicyphina</taxon>
        <taxon>Nesidiocoris</taxon>
    </lineage>
</organism>
<feature type="region of interest" description="Disordered" evidence="1">
    <location>
        <begin position="35"/>
        <end position="55"/>
    </location>
</feature>
<gene>
    <name evidence="2" type="ORF">NTEN_LOCUS18511</name>
</gene>
<accession>A0A6H5H840</accession>
<protein>
    <submittedName>
        <fullName evidence="2">Uncharacterized protein</fullName>
    </submittedName>
</protein>
<evidence type="ECO:0000313" key="2">
    <source>
        <dbReference type="EMBL" id="CAB0013972.1"/>
    </source>
</evidence>
<proteinExistence type="predicted"/>
<evidence type="ECO:0000256" key="1">
    <source>
        <dbReference type="SAM" id="MobiDB-lite"/>
    </source>
</evidence>
<keyword evidence="3" id="KW-1185">Reference proteome</keyword>